<dbReference type="Pfam" id="PF16326">
    <property type="entry name" value="ABC_tran_CTD"/>
    <property type="match status" value="1"/>
</dbReference>
<dbReference type="InterPro" id="IPR027417">
    <property type="entry name" value="P-loop_NTPase"/>
</dbReference>
<evidence type="ECO:0000256" key="2">
    <source>
        <dbReference type="ARBA" id="ARBA00022840"/>
    </source>
</evidence>
<evidence type="ECO:0000256" key="3">
    <source>
        <dbReference type="SAM" id="Coils"/>
    </source>
</evidence>
<evidence type="ECO:0000256" key="1">
    <source>
        <dbReference type="ARBA" id="ARBA00022741"/>
    </source>
</evidence>
<dbReference type="InterPro" id="IPR003593">
    <property type="entry name" value="AAA+_ATPase"/>
</dbReference>
<organism evidence="5 6">
    <name type="scientific">Desulfuromonas thiophila</name>
    <dbReference type="NCBI Taxonomy" id="57664"/>
    <lineage>
        <taxon>Bacteria</taxon>
        <taxon>Pseudomonadati</taxon>
        <taxon>Thermodesulfobacteriota</taxon>
        <taxon>Desulfuromonadia</taxon>
        <taxon>Desulfuromonadales</taxon>
        <taxon>Desulfuromonadaceae</taxon>
        <taxon>Desulfuromonas</taxon>
    </lineage>
</organism>
<dbReference type="Pfam" id="PF12848">
    <property type="entry name" value="ABC_tran_Xtn"/>
    <property type="match status" value="1"/>
</dbReference>
<dbReference type="PANTHER" id="PTHR42855:SF1">
    <property type="entry name" value="ABC TRANSPORTER DOMAIN-CONTAINING PROTEIN"/>
    <property type="match status" value="1"/>
</dbReference>
<name>A0A1G7EJF7_9BACT</name>
<evidence type="ECO:0000313" key="6">
    <source>
        <dbReference type="Proteomes" id="UP000243205"/>
    </source>
</evidence>
<dbReference type="Pfam" id="PF00005">
    <property type="entry name" value="ABC_tran"/>
    <property type="match status" value="2"/>
</dbReference>
<dbReference type="Gene3D" id="3.40.50.300">
    <property type="entry name" value="P-loop containing nucleotide triphosphate hydrolases"/>
    <property type="match status" value="2"/>
</dbReference>
<feature type="coiled-coil region" evidence="3">
    <location>
        <begin position="564"/>
        <end position="630"/>
    </location>
</feature>
<dbReference type="RefSeq" id="WP_245691518.1">
    <property type="nucleotide sequence ID" value="NZ_FNAQ01000021.1"/>
</dbReference>
<dbReference type="InterPro" id="IPR037118">
    <property type="entry name" value="Val-tRNA_synth_C_sf"/>
</dbReference>
<dbReference type="PANTHER" id="PTHR42855">
    <property type="entry name" value="ABC TRANSPORTER ATP-BINDING SUBUNIT"/>
    <property type="match status" value="1"/>
</dbReference>
<keyword evidence="1" id="KW-0547">Nucleotide-binding</keyword>
<dbReference type="InterPro" id="IPR017871">
    <property type="entry name" value="ABC_transporter-like_CS"/>
</dbReference>
<dbReference type="FunFam" id="3.40.50.300:FF:000011">
    <property type="entry name" value="Putative ABC transporter ATP-binding component"/>
    <property type="match status" value="1"/>
</dbReference>
<keyword evidence="2 5" id="KW-0067">ATP-binding</keyword>
<evidence type="ECO:0000259" key="4">
    <source>
        <dbReference type="PROSITE" id="PS50893"/>
    </source>
</evidence>
<dbReference type="InterPro" id="IPR032781">
    <property type="entry name" value="ABC_tran_Xtn"/>
</dbReference>
<dbReference type="InterPro" id="IPR051309">
    <property type="entry name" value="ABCF_ATPase"/>
</dbReference>
<feature type="domain" description="ABC transporter" evidence="4">
    <location>
        <begin position="6"/>
        <end position="259"/>
    </location>
</feature>
<dbReference type="SUPFAM" id="SSF52540">
    <property type="entry name" value="P-loop containing nucleoside triphosphate hydrolases"/>
    <property type="match status" value="2"/>
</dbReference>
<keyword evidence="6" id="KW-1185">Reference proteome</keyword>
<dbReference type="Proteomes" id="UP000243205">
    <property type="component" value="Unassembled WGS sequence"/>
</dbReference>
<sequence length="635" mass="70345">MSQNVVDVVGLEKHIGSRMLLNQISFWIGEREKVGLIGRNGCGKSTLLRLLAGQDAADGGEIRWRRQSRVGYLAQLPDLDLALSVEQLLQQALAPVFERRRRYDAIGELLRQAGGGSAAALLQEQQQLHSWFDQHDSWQVEHRITEVCTRLGIADPRQPAGQLSGGQQRRVALARVLLEQPDLLLLDEPTNHLDTATIAYLEEELLRYAGAVLLVTHDRYVLDRVVSRMFELDEGVLTSYPGHYSQYLELKAAELEQAGQRQQRLLNLLRREEAWLQRGAQARSTKQKARIDRVEQLRTQKSGPRQASAPELTFVAEQRLGGTILACEQLRVCAGERLLIADLDLQLRPGQRLGIVGANGSGKSTLLRTLLGLQPPAGGRVILGQRSQVGFIDQQRSGLDEDLLLHQVLGEGEWVSVAGQKRHKIGYLEDFLFRPEEQRKPVRTLSGGERARLLLARLMLEGANLLVLDEPTNDLDIPTLQVLEQALLAFSGSVVLVTHDRYLLDRVATAVLQLDGAGGAVLYAGNYSDLLLQQAAAAAPEPLVSDSAAPAAPVVAPRKRKGLSFREQQQLQQVEEEIAALEDEQSRLAGQLSTPEGLAAAELEQLSGRYAELDSRLQQALEQWEALEARRESER</sequence>
<dbReference type="GO" id="GO:0003677">
    <property type="term" value="F:DNA binding"/>
    <property type="evidence" value="ECO:0007669"/>
    <property type="project" value="InterPro"/>
</dbReference>
<dbReference type="EMBL" id="FNAQ01000021">
    <property type="protein sequence ID" value="SDE63823.1"/>
    <property type="molecule type" value="Genomic_DNA"/>
</dbReference>
<dbReference type="GO" id="GO:0016887">
    <property type="term" value="F:ATP hydrolysis activity"/>
    <property type="evidence" value="ECO:0007669"/>
    <property type="project" value="InterPro"/>
</dbReference>
<protein>
    <submittedName>
        <fullName evidence="5">ATP-binding cassette, subfamily F, uup</fullName>
    </submittedName>
</protein>
<dbReference type="CDD" id="cd03221">
    <property type="entry name" value="ABCF_EF-3"/>
    <property type="match status" value="2"/>
</dbReference>
<feature type="domain" description="ABC transporter" evidence="4">
    <location>
        <begin position="325"/>
        <end position="543"/>
    </location>
</feature>
<dbReference type="InterPro" id="IPR003439">
    <property type="entry name" value="ABC_transporter-like_ATP-bd"/>
</dbReference>
<dbReference type="STRING" id="57664.SAMN05661003_12110"/>
<evidence type="ECO:0000313" key="5">
    <source>
        <dbReference type="EMBL" id="SDE63823.1"/>
    </source>
</evidence>
<dbReference type="PROSITE" id="PS50893">
    <property type="entry name" value="ABC_TRANSPORTER_2"/>
    <property type="match status" value="2"/>
</dbReference>
<dbReference type="SMART" id="SM00382">
    <property type="entry name" value="AAA"/>
    <property type="match status" value="2"/>
</dbReference>
<proteinExistence type="predicted"/>
<dbReference type="Gene3D" id="1.10.287.380">
    <property type="entry name" value="Valyl-tRNA synthetase, C-terminal domain"/>
    <property type="match status" value="1"/>
</dbReference>
<reference evidence="6" key="1">
    <citation type="submission" date="2016-10" db="EMBL/GenBank/DDBJ databases">
        <authorList>
            <person name="Varghese N."/>
            <person name="Submissions S."/>
        </authorList>
    </citation>
    <scope>NUCLEOTIDE SEQUENCE [LARGE SCALE GENOMIC DNA]</scope>
    <source>
        <strain evidence="6">DSM 8987</strain>
    </source>
</reference>
<dbReference type="InterPro" id="IPR032524">
    <property type="entry name" value="ABC_tran_C"/>
</dbReference>
<gene>
    <name evidence="5" type="ORF">SAMN05661003_12110</name>
</gene>
<accession>A0A1G7EJF7</accession>
<dbReference type="AlphaFoldDB" id="A0A1G7EJF7"/>
<dbReference type="GO" id="GO:0005524">
    <property type="term" value="F:ATP binding"/>
    <property type="evidence" value="ECO:0007669"/>
    <property type="project" value="UniProtKB-KW"/>
</dbReference>
<keyword evidence="3" id="KW-0175">Coiled coil</keyword>
<dbReference type="PROSITE" id="PS00211">
    <property type="entry name" value="ABC_TRANSPORTER_1"/>
    <property type="match status" value="2"/>
</dbReference>